<evidence type="ECO:0000313" key="2">
    <source>
        <dbReference type="Proteomes" id="UP001320706"/>
    </source>
</evidence>
<sequence>MHLKDYKFIPQGNKDEKYAAENAENEYWYQHAAADYGAHIARSVEEPWEKFYNPHASHVSQAHPAMPSHEAWPTSFPTAFPTAWAQHHARAVQPHEGFDFEHETEHTGYGPGYGEHWSHGSVHARSVPEEAYEHGFEHGPVLTDFEQHPRAWNAPSTPHARSIEDWEAENHIARYNSHKSYKPAAIPYKPAGFPEHLHARAVAATIEESDYAKEWASGKVPEHHGASGWEHASEHEHMHHARSPPVGEPINRFLPYGHAPAAAHAINTDEIDVAAASRMFRREPGIPPIAINRFLPYGHAPAAAHAINIDEIDTSAATRMFRRDPQVGEPINRFLPYGHAPAAAHAIDTEEIDVAAASRMFRREPQVGEPINRFLPYGHAPAAAHAINTDEIDTSAASRMVRRSPFAFEEAAVEEETQFERREAQIWDLPASLQSSLSSILAAQSKSSASPTPAHTAPTAHPTAPAQPTMGFEYGWYGHGHPEGEKKVHARSWPSEQWPSQTARPAPTGAYATDWPSQSASKNLWGSIVDSLKGKEAAYANEWKAPQETAASSKAGFKFPW</sequence>
<evidence type="ECO:0000313" key="1">
    <source>
        <dbReference type="EMBL" id="KAK8192712.1"/>
    </source>
</evidence>
<comment type="caution">
    <text evidence="1">The sequence shown here is derived from an EMBL/GenBank/DDBJ whole genome shotgun (WGS) entry which is preliminary data.</text>
</comment>
<accession>A0ACC3S4G5</accession>
<reference evidence="1" key="1">
    <citation type="submission" date="2024-02" db="EMBL/GenBank/DDBJ databases">
        <title>Metagenome Assembled Genome of Zalaria obscura JY119.</title>
        <authorList>
            <person name="Vighnesh L."/>
            <person name="Jagadeeshwari U."/>
            <person name="Venkata Ramana C."/>
            <person name="Sasikala C."/>
        </authorList>
    </citation>
    <scope>NUCLEOTIDE SEQUENCE</scope>
    <source>
        <strain evidence="1">JY119</strain>
    </source>
</reference>
<proteinExistence type="predicted"/>
<keyword evidence="2" id="KW-1185">Reference proteome</keyword>
<dbReference type="Proteomes" id="UP001320706">
    <property type="component" value="Unassembled WGS sequence"/>
</dbReference>
<dbReference type="EMBL" id="JAMKPW020000044">
    <property type="protein sequence ID" value="KAK8192712.1"/>
    <property type="molecule type" value="Genomic_DNA"/>
</dbReference>
<name>A0ACC3S4G5_9PEZI</name>
<gene>
    <name evidence="1" type="ORF">M8818_007884</name>
</gene>
<protein>
    <submittedName>
        <fullName evidence="1">Uncharacterized protein</fullName>
    </submittedName>
</protein>
<organism evidence="1 2">
    <name type="scientific">Zalaria obscura</name>
    <dbReference type="NCBI Taxonomy" id="2024903"/>
    <lineage>
        <taxon>Eukaryota</taxon>
        <taxon>Fungi</taxon>
        <taxon>Dikarya</taxon>
        <taxon>Ascomycota</taxon>
        <taxon>Pezizomycotina</taxon>
        <taxon>Dothideomycetes</taxon>
        <taxon>Dothideomycetidae</taxon>
        <taxon>Dothideales</taxon>
        <taxon>Zalariaceae</taxon>
        <taxon>Zalaria</taxon>
    </lineage>
</organism>